<dbReference type="OrthoDB" id="793244at2"/>
<dbReference type="InterPro" id="IPR036249">
    <property type="entry name" value="Thioredoxin-like_sf"/>
</dbReference>
<dbReference type="Pfam" id="PF00578">
    <property type="entry name" value="AhpC-TSA"/>
    <property type="match status" value="1"/>
</dbReference>
<dbReference type="InterPro" id="IPR050553">
    <property type="entry name" value="Thioredoxin_ResA/DsbE_sf"/>
</dbReference>
<dbReference type="InterPro" id="IPR013766">
    <property type="entry name" value="Thioredoxin_domain"/>
</dbReference>
<dbReference type="PANTHER" id="PTHR42852:SF17">
    <property type="entry name" value="THIOREDOXIN-LIKE PROTEIN HI_1115"/>
    <property type="match status" value="1"/>
</dbReference>
<keyword evidence="4" id="KW-1185">Reference proteome</keyword>
<reference evidence="3 4" key="1">
    <citation type="submission" date="2019-07" db="EMBL/GenBank/DDBJ databases">
        <title>Whole genome shotgun sequence of Chitinophaga cymbidii NBRC 109752.</title>
        <authorList>
            <person name="Hosoyama A."/>
            <person name="Uohara A."/>
            <person name="Ohji S."/>
            <person name="Ichikawa N."/>
        </authorList>
    </citation>
    <scope>NUCLEOTIDE SEQUENCE [LARGE SCALE GENOMIC DNA]</scope>
    <source>
        <strain evidence="3 4">NBRC 109752</strain>
    </source>
</reference>
<dbReference type="GO" id="GO:0016209">
    <property type="term" value="F:antioxidant activity"/>
    <property type="evidence" value="ECO:0007669"/>
    <property type="project" value="InterPro"/>
</dbReference>
<protein>
    <recommendedName>
        <fullName evidence="2">Thioredoxin domain-containing protein</fullName>
    </recommendedName>
</protein>
<dbReference type="PROSITE" id="PS51352">
    <property type="entry name" value="THIOREDOXIN_2"/>
    <property type="match status" value="1"/>
</dbReference>
<sequence>MRTFILLLLAMIAGTQALHAQKKVIQLHAMKIGDTVLAGIPMRHMINHSAPKATFGDFRGKWLILDYWAINCPACIIDMPSIDTLRRKFNDRLNIVLVTINNEEQVNKLLQERKEVVKGAVLPFSLKDTLVTRLFPHRIIPHEVWIDPNGVVRAITDGDQVNERNIEGMLSGKITSLPLKDDFPKESTAPVSALPDSLFVGHSYLLKYRPGIGSRTGDQLDSVNHVRKLKLQNLPALSLFYHAFCSATDYGSNINRMRVSIEITDSALYELYGRPVEERGRWAPHPRHFPFLRWPDKDAYSKDMLYTYEFFSPENMPDSLRFKYVMQDLNRYFPIKGRIEHRKTPCWILVADTSAQRLLATKGGEPYYLHNTDSIGTRNRSFRETLFNYGLSRFMDHPQIIDETGLDPEMKVDFYLDMTASPYHDRKNGLVVNTPLHYQTAKDQLAKYGLHLHQAWREIPILVIYNE</sequence>
<dbReference type="CDD" id="cd02966">
    <property type="entry name" value="TlpA_like_family"/>
    <property type="match status" value="1"/>
</dbReference>
<comment type="caution">
    <text evidence="3">The sequence shown here is derived from an EMBL/GenBank/DDBJ whole genome shotgun (WGS) entry which is preliminary data.</text>
</comment>
<name>A0A512RN65_9BACT</name>
<dbReference type="RefSeq" id="WP_146864421.1">
    <property type="nucleotide sequence ID" value="NZ_BKAU01000004.1"/>
</dbReference>
<dbReference type="GO" id="GO:0016491">
    <property type="term" value="F:oxidoreductase activity"/>
    <property type="evidence" value="ECO:0007669"/>
    <property type="project" value="InterPro"/>
</dbReference>
<dbReference type="Gene3D" id="3.40.30.10">
    <property type="entry name" value="Glutaredoxin"/>
    <property type="match status" value="1"/>
</dbReference>
<organism evidence="3 4">
    <name type="scientific">Chitinophaga cymbidii</name>
    <dbReference type="NCBI Taxonomy" id="1096750"/>
    <lineage>
        <taxon>Bacteria</taxon>
        <taxon>Pseudomonadati</taxon>
        <taxon>Bacteroidota</taxon>
        <taxon>Chitinophagia</taxon>
        <taxon>Chitinophagales</taxon>
        <taxon>Chitinophagaceae</taxon>
        <taxon>Chitinophaga</taxon>
    </lineage>
</organism>
<gene>
    <name evidence="3" type="ORF">CCY01nite_34000</name>
</gene>
<feature type="chain" id="PRO_5021702284" description="Thioredoxin domain-containing protein" evidence="1">
    <location>
        <begin position="21"/>
        <end position="467"/>
    </location>
</feature>
<evidence type="ECO:0000259" key="2">
    <source>
        <dbReference type="PROSITE" id="PS51352"/>
    </source>
</evidence>
<dbReference type="SUPFAM" id="SSF52833">
    <property type="entry name" value="Thioredoxin-like"/>
    <property type="match status" value="1"/>
</dbReference>
<keyword evidence="1" id="KW-0732">Signal</keyword>
<dbReference type="Proteomes" id="UP000321436">
    <property type="component" value="Unassembled WGS sequence"/>
</dbReference>
<feature type="domain" description="Thioredoxin" evidence="2">
    <location>
        <begin position="44"/>
        <end position="179"/>
    </location>
</feature>
<dbReference type="EMBL" id="BKAU01000004">
    <property type="protein sequence ID" value="GEP97140.1"/>
    <property type="molecule type" value="Genomic_DNA"/>
</dbReference>
<evidence type="ECO:0000313" key="3">
    <source>
        <dbReference type="EMBL" id="GEP97140.1"/>
    </source>
</evidence>
<evidence type="ECO:0000313" key="4">
    <source>
        <dbReference type="Proteomes" id="UP000321436"/>
    </source>
</evidence>
<accession>A0A512RN65</accession>
<evidence type="ECO:0000256" key="1">
    <source>
        <dbReference type="SAM" id="SignalP"/>
    </source>
</evidence>
<dbReference type="PANTHER" id="PTHR42852">
    <property type="entry name" value="THIOL:DISULFIDE INTERCHANGE PROTEIN DSBE"/>
    <property type="match status" value="1"/>
</dbReference>
<proteinExistence type="predicted"/>
<feature type="signal peptide" evidence="1">
    <location>
        <begin position="1"/>
        <end position="20"/>
    </location>
</feature>
<dbReference type="AlphaFoldDB" id="A0A512RN65"/>
<dbReference type="InterPro" id="IPR000866">
    <property type="entry name" value="AhpC/TSA"/>
</dbReference>